<gene>
    <name evidence="1" type="ORF">MILVUS5_LOCUS4574</name>
</gene>
<dbReference type="Proteomes" id="UP001177021">
    <property type="component" value="Unassembled WGS sequence"/>
</dbReference>
<accession>A0ACB0INA9</accession>
<evidence type="ECO:0000313" key="1">
    <source>
        <dbReference type="EMBL" id="CAJ2633465.1"/>
    </source>
</evidence>
<keyword evidence="2" id="KW-1185">Reference proteome</keyword>
<proteinExistence type="predicted"/>
<name>A0ACB0INA9_TRIPR</name>
<sequence length="151" mass="16807">MQVQHHYCLLFLVRVLVGRESAFCYQNCLEQLVDRPCLENAGLLALTRVGSRRVVPISAGFMIFSSILGKFGTVFASIPPAIVAALYCLFFAYVGAGGISFLQFCNLNSFRTKFILGFSIFLLPLICTLRQGAYFLSTLGFSIYNFVLTFN</sequence>
<dbReference type="EMBL" id="CASHSV030000001">
    <property type="protein sequence ID" value="CAJ2633465.1"/>
    <property type="molecule type" value="Genomic_DNA"/>
</dbReference>
<evidence type="ECO:0000313" key="2">
    <source>
        <dbReference type="Proteomes" id="UP001177021"/>
    </source>
</evidence>
<comment type="caution">
    <text evidence="1">The sequence shown here is derived from an EMBL/GenBank/DDBJ whole genome shotgun (WGS) entry which is preliminary data.</text>
</comment>
<protein>
    <submittedName>
        <fullName evidence="1">Uncharacterized protein</fullName>
    </submittedName>
</protein>
<organism evidence="1 2">
    <name type="scientific">Trifolium pratense</name>
    <name type="common">Red clover</name>
    <dbReference type="NCBI Taxonomy" id="57577"/>
    <lineage>
        <taxon>Eukaryota</taxon>
        <taxon>Viridiplantae</taxon>
        <taxon>Streptophyta</taxon>
        <taxon>Embryophyta</taxon>
        <taxon>Tracheophyta</taxon>
        <taxon>Spermatophyta</taxon>
        <taxon>Magnoliopsida</taxon>
        <taxon>eudicotyledons</taxon>
        <taxon>Gunneridae</taxon>
        <taxon>Pentapetalae</taxon>
        <taxon>rosids</taxon>
        <taxon>fabids</taxon>
        <taxon>Fabales</taxon>
        <taxon>Fabaceae</taxon>
        <taxon>Papilionoideae</taxon>
        <taxon>50 kb inversion clade</taxon>
        <taxon>NPAAA clade</taxon>
        <taxon>Hologalegina</taxon>
        <taxon>IRL clade</taxon>
        <taxon>Trifolieae</taxon>
        <taxon>Trifolium</taxon>
    </lineage>
</organism>
<reference evidence="1" key="1">
    <citation type="submission" date="2023-10" db="EMBL/GenBank/DDBJ databases">
        <authorList>
            <person name="Rodriguez Cubillos JULIANA M."/>
            <person name="De Vega J."/>
        </authorList>
    </citation>
    <scope>NUCLEOTIDE SEQUENCE</scope>
</reference>